<organism evidence="1 2">
    <name type="scientific">Terribacillus halophilus</name>
    <dbReference type="NCBI Taxonomy" id="361279"/>
    <lineage>
        <taxon>Bacteria</taxon>
        <taxon>Bacillati</taxon>
        <taxon>Bacillota</taxon>
        <taxon>Bacilli</taxon>
        <taxon>Bacillales</taxon>
        <taxon>Bacillaceae</taxon>
        <taxon>Terribacillus</taxon>
    </lineage>
</organism>
<dbReference type="RefSeq" id="WP_093726957.1">
    <property type="nucleotide sequence ID" value="NZ_FMZB01000004.1"/>
</dbReference>
<dbReference type="OrthoDB" id="2862045at2"/>
<accession>A0A1G6PM07</accession>
<keyword evidence="2" id="KW-1185">Reference proteome</keyword>
<dbReference type="EMBL" id="FMZB01000004">
    <property type="protein sequence ID" value="SDC80546.1"/>
    <property type="molecule type" value="Genomic_DNA"/>
</dbReference>
<dbReference type="Proteomes" id="UP000198666">
    <property type="component" value="Unassembled WGS sequence"/>
</dbReference>
<gene>
    <name evidence="1" type="ORF">SAMN05421663_104161</name>
</gene>
<dbReference type="AlphaFoldDB" id="A0A1G6PM07"/>
<protein>
    <recommendedName>
        <fullName evidence="3">DUF4355 domain-containing protein</fullName>
    </recommendedName>
</protein>
<reference evidence="2" key="1">
    <citation type="submission" date="2016-10" db="EMBL/GenBank/DDBJ databases">
        <authorList>
            <person name="Varghese N."/>
            <person name="Submissions S."/>
        </authorList>
    </citation>
    <scope>NUCLEOTIDE SEQUENCE [LARGE SCALE GENOMIC DNA]</scope>
    <source>
        <strain evidence="2">DSM 21620</strain>
    </source>
</reference>
<evidence type="ECO:0000313" key="1">
    <source>
        <dbReference type="EMBL" id="SDC80546.1"/>
    </source>
</evidence>
<proteinExistence type="predicted"/>
<dbReference type="STRING" id="361279.SAMN05421663_104161"/>
<evidence type="ECO:0000313" key="2">
    <source>
        <dbReference type="Proteomes" id="UP000198666"/>
    </source>
</evidence>
<evidence type="ECO:0008006" key="3">
    <source>
        <dbReference type="Google" id="ProtNLM"/>
    </source>
</evidence>
<sequence>MSEATFTQEQVNEAVQNAKQEWVEQEFNPIVTERDELLQYKPKDLTDDEKAIQQKQQDLFQKEINLELKENGLEQFTSIIKVEDTDQLKEVVKSLKQITNDIKIANGYIPKDHAADDEYTKFTKEKNTTGMIGSKLANLFK</sequence>
<name>A0A1G6PM07_9BACI</name>